<protein>
    <submittedName>
        <fullName evidence="1">Uncharacterized protein</fullName>
    </submittedName>
</protein>
<sequence>MDKNMTSFSRILRSAISWPYYFIDYSNQSHFSWYDLGPHYLLVIDVKLPNSTAVPFSYVVKFTSELKSPSFQVSRVLLNSGAMFFVQIWDS</sequence>
<reference evidence="1 2" key="1">
    <citation type="submission" date="2019-01" db="EMBL/GenBank/DDBJ databases">
        <title>Sequencing of cultivated peanut Arachis hypogaea provides insights into genome evolution and oil improvement.</title>
        <authorList>
            <person name="Chen X."/>
        </authorList>
    </citation>
    <scope>NUCLEOTIDE SEQUENCE [LARGE SCALE GENOMIC DNA]</scope>
    <source>
        <strain evidence="2">cv. Fuhuasheng</strain>
        <tissue evidence="1">Leaves</tissue>
    </source>
</reference>
<dbReference type="Proteomes" id="UP000289738">
    <property type="component" value="Chromosome A08"/>
</dbReference>
<gene>
    <name evidence="1" type="ORF">Ahy_A08g039019</name>
</gene>
<name>A0A445BV12_ARAHY</name>
<dbReference type="EMBL" id="SDMP01000008">
    <property type="protein sequence ID" value="RYR42554.1"/>
    <property type="molecule type" value="Genomic_DNA"/>
</dbReference>
<dbReference type="AlphaFoldDB" id="A0A445BV12"/>
<evidence type="ECO:0000313" key="1">
    <source>
        <dbReference type="EMBL" id="RYR42554.1"/>
    </source>
</evidence>
<accession>A0A445BV12</accession>
<comment type="caution">
    <text evidence="1">The sequence shown here is derived from an EMBL/GenBank/DDBJ whole genome shotgun (WGS) entry which is preliminary data.</text>
</comment>
<organism evidence="1 2">
    <name type="scientific">Arachis hypogaea</name>
    <name type="common">Peanut</name>
    <dbReference type="NCBI Taxonomy" id="3818"/>
    <lineage>
        <taxon>Eukaryota</taxon>
        <taxon>Viridiplantae</taxon>
        <taxon>Streptophyta</taxon>
        <taxon>Embryophyta</taxon>
        <taxon>Tracheophyta</taxon>
        <taxon>Spermatophyta</taxon>
        <taxon>Magnoliopsida</taxon>
        <taxon>eudicotyledons</taxon>
        <taxon>Gunneridae</taxon>
        <taxon>Pentapetalae</taxon>
        <taxon>rosids</taxon>
        <taxon>fabids</taxon>
        <taxon>Fabales</taxon>
        <taxon>Fabaceae</taxon>
        <taxon>Papilionoideae</taxon>
        <taxon>50 kb inversion clade</taxon>
        <taxon>dalbergioids sensu lato</taxon>
        <taxon>Dalbergieae</taxon>
        <taxon>Pterocarpus clade</taxon>
        <taxon>Arachis</taxon>
    </lineage>
</organism>
<proteinExistence type="predicted"/>
<keyword evidence="2" id="KW-1185">Reference proteome</keyword>
<evidence type="ECO:0000313" key="2">
    <source>
        <dbReference type="Proteomes" id="UP000289738"/>
    </source>
</evidence>